<dbReference type="InterPro" id="IPR054476">
    <property type="entry name" value="Ltn1_N"/>
</dbReference>
<dbReference type="SUPFAM" id="SSF48371">
    <property type="entry name" value="ARM repeat"/>
    <property type="match status" value="2"/>
</dbReference>
<dbReference type="GO" id="GO:0061630">
    <property type="term" value="F:ubiquitin protein ligase activity"/>
    <property type="evidence" value="ECO:0007669"/>
    <property type="project" value="UniProtKB-UniRule"/>
</dbReference>
<dbReference type="GO" id="GO:0016567">
    <property type="term" value="P:protein ubiquitination"/>
    <property type="evidence" value="ECO:0007669"/>
    <property type="project" value="UniProtKB-UniPathway"/>
</dbReference>
<dbReference type="GO" id="GO:0005829">
    <property type="term" value="C:cytosol"/>
    <property type="evidence" value="ECO:0007669"/>
    <property type="project" value="UniProtKB-SubCell"/>
</dbReference>
<dbReference type="PROSITE" id="PS50089">
    <property type="entry name" value="ZF_RING_2"/>
    <property type="match status" value="1"/>
</dbReference>
<evidence type="ECO:0000256" key="12">
    <source>
        <dbReference type="ARBA" id="ARBA00022786"/>
    </source>
</evidence>
<evidence type="ECO:0000256" key="16">
    <source>
        <dbReference type="RuleBase" id="RU367090"/>
    </source>
</evidence>
<dbReference type="Pfam" id="PF22999">
    <property type="entry name" value="LTN1_E3_ligase_6th"/>
    <property type="match status" value="1"/>
</dbReference>
<evidence type="ECO:0000256" key="4">
    <source>
        <dbReference type="ARBA" id="ARBA00007997"/>
    </source>
</evidence>
<keyword evidence="8 16" id="KW-0808">Transferase</keyword>
<feature type="region of interest" description="Disordered" evidence="17">
    <location>
        <begin position="1"/>
        <end position="61"/>
    </location>
</feature>
<dbReference type="STRING" id="139825.A0A401H3W7"/>
<evidence type="ECO:0000259" key="18">
    <source>
        <dbReference type="PROSITE" id="PS50089"/>
    </source>
</evidence>
<comment type="pathway">
    <text evidence="3 16">Protein modification; protein ubiquitination.</text>
</comment>
<evidence type="ECO:0000256" key="8">
    <source>
        <dbReference type="ARBA" id="ARBA00022679"/>
    </source>
</evidence>
<dbReference type="Pfam" id="PF13639">
    <property type="entry name" value="zf-RING_2"/>
    <property type="match status" value="1"/>
</dbReference>
<dbReference type="InterPro" id="IPR054477">
    <property type="entry name" value="LTN1_E3_ligase_6th"/>
</dbReference>
<dbReference type="InterPro" id="IPR016024">
    <property type="entry name" value="ARM-type_fold"/>
</dbReference>
<dbReference type="EMBL" id="BFAD01000015">
    <property type="protein sequence ID" value="GBE89079.1"/>
    <property type="molecule type" value="Genomic_DNA"/>
</dbReference>
<dbReference type="Pfam" id="PF22958">
    <property type="entry name" value="Ltn1_1st"/>
    <property type="match status" value="2"/>
</dbReference>
<evidence type="ECO:0000256" key="9">
    <source>
        <dbReference type="ARBA" id="ARBA00022723"/>
    </source>
</evidence>
<dbReference type="SUPFAM" id="SSF57850">
    <property type="entry name" value="RING/U-box"/>
    <property type="match status" value="1"/>
</dbReference>
<dbReference type="OrthoDB" id="6108at2759"/>
<name>A0A401H3W7_9APHY</name>
<keyword evidence="9 16" id="KW-0479">Metal-binding</keyword>
<evidence type="ECO:0000256" key="6">
    <source>
        <dbReference type="ARBA" id="ARBA00017157"/>
    </source>
</evidence>
<accession>A0A401H3W7</accession>
<feature type="compositionally biased region" description="Basic and acidic residues" evidence="17">
    <location>
        <begin position="22"/>
        <end position="32"/>
    </location>
</feature>
<evidence type="ECO:0000256" key="3">
    <source>
        <dbReference type="ARBA" id="ARBA00004906"/>
    </source>
</evidence>
<evidence type="ECO:0000256" key="11">
    <source>
        <dbReference type="ARBA" id="ARBA00022771"/>
    </source>
</evidence>
<dbReference type="GO" id="GO:0043023">
    <property type="term" value="F:ribosomal large subunit binding"/>
    <property type="evidence" value="ECO:0007669"/>
    <property type="project" value="TreeGrafter"/>
</dbReference>
<feature type="region of interest" description="Disordered" evidence="17">
    <location>
        <begin position="253"/>
        <end position="291"/>
    </location>
</feature>
<keyword evidence="13 16" id="KW-0862">Zinc</keyword>
<evidence type="ECO:0000256" key="10">
    <source>
        <dbReference type="ARBA" id="ARBA00022737"/>
    </source>
</evidence>
<keyword evidence="20" id="KW-1185">Reference proteome</keyword>
<dbReference type="PANTHER" id="PTHR12389">
    <property type="entry name" value="ZINC FINGER PROTEIN 294"/>
    <property type="match status" value="1"/>
</dbReference>
<dbReference type="RefSeq" id="XP_027619992.1">
    <property type="nucleotide sequence ID" value="XM_027764191.1"/>
</dbReference>
<comment type="function">
    <text evidence="14">E3 ubiquitin-protein ligase component of the ribosome quality control complex (RQC), a ribosome-associated complex that mediates ubiquitination and extraction of incompletely synthesized nascent chains for proteasomal degradation. Mediates ubiquitination of proteins derived from mRNAs lacking stop codons (non-stop proteins) and other translation arrest products induced by poly-lysine sequences and tandem rare codons. Ubiquitination leads to CDC48 recruitment for extraction and degradation of the incomplete translation product. May indirectly play a role in chromatin function and transcription.</text>
</comment>
<feature type="compositionally biased region" description="Basic residues" evidence="17">
    <location>
        <begin position="12"/>
        <end position="21"/>
    </location>
</feature>
<comment type="similarity">
    <text evidence="4 16">Belongs to the LTN1 family.</text>
</comment>
<keyword evidence="11 15" id="KW-0863">Zinc-finger</keyword>
<dbReference type="SMART" id="SM00744">
    <property type="entry name" value="RINGv"/>
    <property type="match status" value="1"/>
</dbReference>
<comment type="subunit">
    <text evidence="16">Component of the ribosome quality control complex (RQC).</text>
</comment>
<feature type="region of interest" description="Disordered" evidence="17">
    <location>
        <begin position="424"/>
        <end position="452"/>
    </location>
</feature>
<evidence type="ECO:0000256" key="1">
    <source>
        <dbReference type="ARBA" id="ARBA00000900"/>
    </source>
</evidence>
<evidence type="ECO:0000313" key="20">
    <source>
        <dbReference type="Proteomes" id="UP000287166"/>
    </source>
</evidence>
<evidence type="ECO:0000313" key="19">
    <source>
        <dbReference type="EMBL" id="GBE89079.1"/>
    </source>
</evidence>
<evidence type="ECO:0000256" key="14">
    <source>
        <dbReference type="ARBA" id="ARBA00055150"/>
    </source>
</evidence>
<evidence type="ECO:0000256" key="2">
    <source>
        <dbReference type="ARBA" id="ARBA00004514"/>
    </source>
</evidence>
<comment type="subcellular location">
    <subcellularLocation>
        <location evidence="2">Cytoplasm</location>
        <location evidence="2">Cytosol</location>
    </subcellularLocation>
</comment>
<comment type="caution">
    <text evidence="19">The sequence shown here is derived from an EMBL/GenBank/DDBJ whole genome shotgun (WGS) entry which is preliminary data.</text>
</comment>
<protein>
    <recommendedName>
        <fullName evidence="6 16">E3 ubiquitin-protein ligase listerin</fullName>
        <ecNumber evidence="5 16">2.3.2.27</ecNumber>
    </recommendedName>
    <alternativeName>
        <fullName evidence="16">RING-type E3 ubiquitin transferase listerin</fullName>
    </alternativeName>
</protein>
<feature type="compositionally biased region" description="Acidic residues" evidence="17">
    <location>
        <begin position="427"/>
        <end position="443"/>
    </location>
</feature>
<keyword evidence="10" id="KW-0677">Repeat</keyword>
<dbReference type="Proteomes" id="UP000287166">
    <property type="component" value="Unassembled WGS sequence"/>
</dbReference>
<dbReference type="InterPro" id="IPR011016">
    <property type="entry name" value="Znf_RING-CH"/>
</dbReference>
<dbReference type="InterPro" id="IPR039795">
    <property type="entry name" value="LTN1/Rkr1"/>
</dbReference>
<reference evidence="19 20" key="1">
    <citation type="journal article" date="2018" name="Sci. Rep.">
        <title>Genome sequence of the cauliflower mushroom Sparassis crispa (Hanabiratake) and its association with beneficial usage.</title>
        <authorList>
            <person name="Kiyama R."/>
            <person name="Furutani Y."/>
            <person name="Kawaguchi K."/>
            <person name="Nakanishi T."/>
        </authorList>
    </citation>
    <scope>NUCLEOTIDE SEQUENCE [LARGE SCALE GENOMIC DNA]</scope>
</reference>
<dbReference type="UniPathway" id="UPA00143"/>
<dbReference type="InterPro" id="IPR001841">
    <property type="entry name" value="Znf_RING"/>
</dbReference>
<dbReference type="GO" id="GO:0008270">
    <property type="term" value="F:zinc ion binding"/>
    <property type="evidence" value="ECO:0007669"/>
    <property type="project" value="UniProtKB-KW"/>
</dbReference>
<gene>
    <name evidence="19" type="ORF">SCP_1500820</name>
</gene>
<evidence type="ECO:0000256" key="5">
    <source>
        <dbReference type="ARBA" id="ARBA00012483"/>
    </source>
</evidence>
<feature type="domain" description="RING-type" evidence="18">
    <location>
        <begin position="1718"/>
        <end position="1765"/>
    </location>
</feature>
<keyword evidence="7" id="KW-0963">Cytoplasm</keyword>
<dbReference type="InterPro" id="IPR054478">
    <property type="entry name" value="LTN1_UBC"/>
</dbReference>
<organism evidence="19 20">
    <name type="scientific">Sparassis crispa</name>
    <dbReference type="NCBI Taxonomy" id="139825"/>
    <lineage>
        <taxon>Eukaryota</taxon>
        <taxon>Fungi</taxon>
        <taxon>Dikarya</taxon>
        <taxon>Basidiomycota</taxon>
        <taxon>Agaricomycotina</taxon>
        <taxon>Agaricomycetes</taxon>
        <taxon>Polyporales</taxon>
        <taxon>Sparassidaceae</taxon>
        <taxon>Sparassis</taxon>
    </lineage>
</organism>
<dbReference type="GeneID" id="38785996"/>
<dbReference type="CDD" id="cd16491">
    <property type="entry name" value="RING-CH-C4HC3_LTN1"/>
    <property type="match status" value="1"/>
</dbReference>
<dbReference type="EC" id="2.3.2.27" evidence="5 16"/>
<keyword evidence="12 16" id="KW-0833">Ubl conjugation pathway</keyword>
<sequence>MAKGKSSATSATRKKHARKAAGHLDEPAVPKEKKPKGKDKKNVEPRKKVYIPPVKPAPAQPDPLDTLGLAQRLPPELLVVLRRLPKKDATTKRRALEEFQSAWVDRGRFEGSDSTIVHALVDAIPVWLHHVPPLFLHPSRRIRLLAAGVHSSLLRLPGSVRDQLLFFIREVASMDQAQYILGSWCMAAHDVDRQVSALARDCWNDAVSLSKASGKKLVLNESLLASLWEFIQNTLLDPMAIYLYVNPPQSVTPASAPHKKGGRPVPRSIPPRQDEDASIRSKSEEDEENVQDRMARLRVGAFGSAEWVLNGHFDMEDGIIPEELLAPFSNPVLWSALYHLQTPPFVQVQSAGYGQPNVRKAAWSLLQTLLRTCRGHLKTQLPVLSSAVLRSAWIEPDQNVRGSMWQPLLTFLKEFPNAWEIAATSEKEEEADESGSDDSEDETLSPAQKAPAVPALGPSKAYREFLQFLELGCAGMPLQGYPTVLVILSTIPSSILASTSSLSPLEDLFASFWAAIDGRALSSLDRTTTSAAFLSSLLESLIFFVRRLMSSAPEDAALLAMGSPDADPSACTEVAKKLAREQFAKAWRELSAGHLKVENATAASLLARTLLSLNRLDTELFRAAWDVLSSGVKEQFKYNNTVISPLISVLLKVFLKQFQQGSLLEGATRVLTGDVLQAAVRQCDQMLNSIDAPSAERISSLVNVLDTFGERLFDDPELAAGIDETIQRHAYQLISFAPSLLLVYLSHRKDDALCSALWHRALLEIASHPDTAVTTLPPLLDAAERGFLPQYLKHEVNELDDLAGRLLTVAVTGTMGNPELALIQKLLRVSDFFFSASCTQGLVESICHAFAHHFHTTLYDESVALDSFDTLLELVRVLVENQSLPLPAKVSVALMPDIFLFAFLLPQFLQVEAEQLLLTRSLWEAWLAQVTEGVQENARAVIRRRLRELLVDCSARPAPEDILQMLVQDCPGLAVDVVHDVFPSRDDVDVMLDALPSMPADPSLAAMDPLVPPSSQYEYEWSHTEAFDHAGYSEYSRIINGLLLHLIQDRQAARENMWALRHFLALSLYADDFVKVPFAQSPVFKPHLPKTVLQELQSRVQQVTTYLLSSSQEEGWHASAVNEVLSGSAISHTDEVGRLIGDLIEHAKHDDTVRESRILYMILQHVLNNSSKGEANLWMSLCRKLEKSAPQTSLAIALAVTRFAPEPPLLDRYRNELAAAVLGVRPSKANTDGLWLLRRLNVTAPDPESDVVFLSQPRAVNFMKACQQWITSDEDLDEEVQGEMTSTFFHLVPILQNMPGAHWDLIFDVLENNLENSSFTEPSTLVTLSRSLRLFIAIQDLVSTNKALRAVWEDRRTTCLTLVRDLVATKLDADRSSFPLSICRELALQIVQDLPTSLIDETTLPKFCHIITDASIDVQRMGHRLLHEAARKYTEHLVIEAAVDSETTLRPELPLELVHILQRNLNYEDPVEHDDQQLSGYLLAWMIVFDLFTNASLKVRSGYIDHLRDQSLVSLYFLPSILNILGLYGGILRAFKLDVWAVDEYYLDSYSTDSPLSLRLLAAHLYYRALLVVPSLIRDWLRECKDRQLFNTVTAYTSNYFSPIIVRAELSEVKDPDATADLVDENFTLKTASVVSEVTAAYIVDEYQLEITVKLPSDYPLHGIEIKDTKRLGVAEERWRAWVLGVQQILSFRGGRIVDGFSFFKKNVSSHFEGIPECAICYSIISATDGSLPRKPCRTCKNRFHAGCLFQWFNTSHSSSCPLCRSEVM</sequence>
<proteinExistence type="inferred from homology"/>
<comment type="function">
    <text evidence="16">E3 ubiquitin-protein ligase. Component of the ribosome quality control complex (RQC), a ribosome-associated complex that mediates ubiquitination and extraction of incompletely synthesized nascent chains for proteasomal degradation.</text>
</comment>
<feature type="compositionally biased region" description="Polar residues" evidence="17">
    <location>
        <begin position="1"/>
        <end position="11"/>
    </location>
</feature>
<evidence type="ECO:0000256" key="15">
    <source>
        <dbReference type="PROSITE-ProRule" id="PRU00175"/>
    </source>
</evidence>
<dbReference type="GO" id="GO:1990116">
    <property type="term" value="P:ribosome-associated ubiquitin-dependent protein catabolic process"/>
    <property type="evidence" value="ECO:0007669"/>
    <property type="project" value="UniProtKB-UniRule"/>
</dbReference>
<dbReference type="Pfam" id="PF23009">
    <property type="entry name" value="UBC_like"/>
    <property type="match status" value="1"/>
</dbReference>
<dbReference type="InParanoid" id="A0A401H3W7"/>
<evidence type="ECO:0000256" key="13">
    <source>
        <dbReference type="ARBA" id="ARBA00022833"/>
    </source>
</evidence>
<comment type="catalytic activity">
    <reaction evidence="1 16">
        <text>S-ubiquitinyl-[E2 ubiquitin-conjugating enzyme]-L-cysteine + [acceptor protein]-L-lysine = [E2 ubiquitin-conjugating enzyme]-L-cysteine + N(6)-ubiquitinyl-[acceptor protein]-L-lysine.</text>
        <dbReference type="EC" id="2.3.2.27"/>
    </reaction>
</comment>
<dbReference type="InterPro" id="IPR013083">
    <property type="entry name" value="Znf_RING/FYVE/PHD"/>
</dbReference>
<dbReference type="GO" id="GO:1990112">
    <property type="term" value="C:RQC complex"/>
    <property type="evidence" value="ECO:0007669"/>
    <property type="project" value="UniProtKB-UniRule"/>
</dbReference>
<dbReference type="Gene3D" id="3.30.40.10">
    <property type="entry name" value="Zinc/RING finger domain, C3HC4 (zinc finger)"/>
    <property type="match status" value="1"/>
</dbReference>
<dbReference type="GO" id="GO:0072344">
    <property type="term" value="P:rescue of stalled ribosome"/>
    <property type="evidence" value="ECO:0007669"/>
    <property type="project" value="UniProtKB-UniRule"/>
</dbReference>
<dbReference type="InterPro" id="IPR039804">
    <property type="entry name" value="RING-CH-C4HC3_LTN1"/>
</dbReference>
<evidence type="ECO:0000256" key="7">
    <source>
        <dbReference type="ARBA" id="ARBA00022490"/>
    </source>
</evidence>
<dbReference type="PANTHER" id="PTHR12389:SF0">
    <property type="entry name" value="E3 UBIQUITIN-PROTEIN LIGASE LISTERIN"/>
    <property type="match status" value="1"/>
</dbReference>
<dbReference type="FunFam" id="3.30.40.10:FF:000038">
    <property type="entry name" value="E3 ubiquitin-protein ligase listerin"/>
    <property type="match status" value="1"/>
</dbReference>
<evidence type="ECO:0000256" key="17">
    <source>
        <dbReference type="SAM" id="MobiDB-lite"/>
    </source>
</evidence>
<feature type="compositionally biased region" description="Basic and acidic residues" evidence="17">
    <location>
        <begin position="272"/>
        <end position="283"/>
    </location>
</feature>